<evidence type="ECO:0000313" key="10">
    <source>
        <dbReference type="EMBL" id="GER93923.1"/>
    </source>
</evidence>
<sequence>MPGLKEIRKRISSVKSTKQITKAMKMVAAAKFRKAQARILELRPYADKMNSVLASLATTVEIGHPLLEVRLRKRVEVIVLTGDKGLCGAFNTNVMKAAFKLIKEMQSEGIEVSVSAIGKKGNDLLKRRGFTPRQSWLGISGRVSYLNAKEITANIIENYINETFDEVILIYNEFKSALVQKVSIVKLLPLAPVKTEVSEPQETIAAFIYEPSQQAIFDNLLPKNLEIQVFRALLESQASEEAARMTSMENATKAADDMIDNLTLQYNKARQASITKELMDIVGGVEALKQ</sequence>
<dbReference type="NCBIfam" id="TIGR01146">
    <property type="entry name" value="ATPsyn_F1gamma"/>
    <property type="match status" value="1"/>
</dbReference>
<dbReference type="GO" id="GO:0045259">
    <property type="term" value="C:proton-transporting ATP synthase complex"/>
    <property type="evidence" value="ECO:0007669"/>
    <property type="project" value="UniProtKB-KW"/>
</dbReference>
<dbReference type="PRINTS" id="PR00126">
    <property type="entry name" value="ATPASEGAMMA"/>
</dbReference>
<evidence type="ECO:0000256" key="8">
    <source>
        <dbReference type="ARBA" id="ARBA00023196"/>
    </source>
</evidence>
<keyword evidence="6" id="KW-0406">Ion transport</keyword>
<dbReference type="InterPro" id="IPR000131">
    <property type="entry name" value="ATP_synth_F1_gsu"/>
</dbReference>
<dbReference type="HAMAP" id="MF_00815">
    <property type="entry name" value="ATP_synth_gamma_bact"/>
    <property type="match status" value="1"/>
</dbReference>
<keyword evidence="8" id="KW-0139">CF(1)</keyword>
<comment type="caution">
    <text evidence="10">The sequence shown here is derived from an EMBL/GenBank/DDBJ whole genome shotgun (WGS) entry which is preliminary data.</text>
</comment>
<keyword evidence="4" id="KW-0813">Transport</keyword>
<evidence type="ECO:0000256" key="4">
    <source>
        <dbReference type="ARBA" id="ARBA00022448"/>
    </source>
</evidence>
<dbReference type="SUPFAM" id="SSF52943">
    <property type="entry name" value="ATP synthase (F1-ATPase), gamma subunit"/>
    <property type="match status" value="1"/>
</dbReference>
<dbReference type="PANTHER" id="PTHR11693">
    <property type="entry name" value="ATP SYNTHASE GAMMA CHAIN"/>
    <property type="match status" value="1"/>
</dbReference>
<evidence type="ECO:0000256" key="5">
    <source>
        <dbReference type="ARBA" id="ARBA00022781"/>
    </source>
</evidence>
<dbReference type="Gene3D" id="1.10.287.80">
    <property type="entry name" value="ATP synthase, gamma subunit, helix hairpin domain"/>
    <property type="match status" value="1"/>
</dbReference>
<comment type="subcellular location">
    <subcellularLocation>
        <location evidence="2">Membrane</location>
        <topology evidence="2">Peripheral membrane protein</topology>
    </subcellularLocation>
</comment>
<dbReference type="AlphaFoldDB" id="A0A5J4L2E0"/>
<evidence type="ECO:0000256" key="7">
    <source>
        <dbReference type="ARBA" id="ARBA00023136"/>
    </source>
</evidence>
<evidence type="ECO:0000256" key="3">
    <source>
        <dbReference type="ARBA" id="ARBA00007681"/>
    </source>
</evidence>
<accession>A0A5J4L2E0</accession>
<name>A0A5J4L2E0_9ZZZZ</name>
<dbReference type="Pfam" id="PF00231">
    <property type="entry name" value="ATP-synt"/>
    <property type="match status" value="1"/>
</dbReference>
<proteinExistence type="inferred from homology"/>
<gene>
    <name evidence="10" type="ORF">A45J_1681</name>
</gene>
<comment type="similarity">
    <text evidence="3">Belongs to the ATPase gamma chain family.</text>
</comment>
<dbReference type="Gene3D" id="3.40.1380.10">
    <property type="match status" value="1"/>
</dbReference>
<keyword evidence="7" id="KW-0472">Membrane</keyword>
<evidence type="ECO:0000256" key="9">
    <source>
        <dbReference type="ARBA" id="ARBA00023310"/>
    </source>
</evidence>
<evidence type="ECO:0000256" key="6">
    <source>
        <dbReference type="ARBA" id="ARBA00023065"/>
    </source>
</evidence>
<comment type="function">
    <text evidence="1">Produces ATP from ADP in the presence of a proton gradient across the membrane. The gamma chain is believed to be important in regulating ATPase activity and the flow of protons through the CF(0) complex.</text>
</comment>
<reference evidence="10" key="1">
    <citation type="submission" date="2019-10" db="EMBL/GenBank/DDBJ databases">
        <title>Metagenomic sequencing of thiosulfate-disproportionating enrichment culture.</title>
        <authorList>
            <person name="Umezawa K."/>
            <person name="Kojima H."/>
            <person name="Fukui M."/>
        </authorList>
    </citation>
    <scope>NUCLEOTIDE SEQUENCE</scope>
    <source>
        <strain evidence="10">45J</strain>
    </source>
</reference>
<keyword evidence="9" id="KW-0066">ATP synthesis</keyword>
<keyword evidence="5" id="KW-0375">Hydrogen ion transport</keyword>
<evidence type="ECO:0000256" key="1">
    <source>
        <dbReference type="ARBA" id="ARBA00003456"/>
    </source>
</evidence>
<dbReference type="GO" id="GO:0046933">
    <property type="term" value="F:proton-transporting ATP synthase activity, rotational mechanism"/>
    <property type="evidence" value="ECO:0007669"/>
    <property type="project" value="InterPro"/>
</dbReference>
<dbReference type="InterPro" id="IPR035968">
    <property type="entry name" value="ATP_synth_F1_ATPase_gsu"/>
</dbReference>
<protein>
    <submittedName>
        <fullName evidence="10">ATP synthase F1 subunit gamma</fullName>
    </submittedName>
</protein>
<evidence type="ECO:0000256" key="2">
    <source>
        <dbReference type="ARBA" id="ARBA00004170"/>
    </source>
</evidence>
<dbReference type="FunFam" id="3.40.1380.10:FF:000006">
    <property type="entry name" value="ATP synthase gamma chain"/>
    <property type="match status" value="1"/>
</dbReference>
<organism evidence="10">
    <name type="scientific">hot springs metagenome</name>
    <dbReference type="NCBI Taxonomy" id="433727"/>
    <lineage>
        <taxon>unclassified sequences</taxon>
        <taxon>metagenomes</taxon>
        <taxon>ecological metagenomes</taxon>
    </lineage>
</organism>
<dbReference type="EMBL" id="BLAB01000001">
    <property type="protein sequence ID" value="GER93923.1"/>
    <property type="molecule type" value="Genomic_DNA"/>
</dbReference>
<dbReference type="CDD" id="cd12151">
    <property type="entry name" value="F1-ATPase_gamma"/>
    <property type="match status" value="1"/>
</dbReference>
<dbReference type="PANTHER" id="PTHR11693:SF22">
    <property type="entry name" value="ATP SYNTHASE SUBUNIT GAMMA, MITOCHONDRIAL"/>
    <property type="match status" value="1"/>
</dbReference>